<dbReference type="Gene3D" id="2.60.420.10">
    <property type="entry name" value="Maltose phosphorylase, domain 3"/>
    <property type="match status" value="1"/>
</dbReference>
<name>A0A1I2BC08_9BACL</name>
<dbReference type="STRING" id="1045775.SAMN05216378_3430"/>
<dbReference type="OrthoDB" id="9815108at2"/>
<dbReference type="Gene3D" id="1.50.10.10">
    <property type="match status" value="1"/>
</dbReference>
<organism evidence="3 4">
    <name type="scientific">Paenibacillus catalpae</name>
    <dbReference type="NCBI Taxonomy" id="1045775"/>
    <lineage>
        <taxon>Bacteria</taxon>
        <taxon>Bacillati</taxon>
        <taxon>Bacillota</taxon>
        <taxon>Bacilli</taxon>
        <taxon>Bacillales</taxon>
        <taxon>Paenibacillaceae</taxon>
        <taxon>Paenibacillus</taxon>
    </lineage>
</organism>
<dbReference type="InterPro" id="IPR008928">
    <property type="entry name" value="6-hairpin_glycosidase_sf"/>
</dbReference>
<dbReference type="AlphaFoldDB" id="A0A1I2BC08"/>
<dbReference type="Proteomes" id="UP000198855">
    <property type="component" value="Unassembled WGS sequence"/>
</dbReference>
<sequence length="657" mass="76260">MLQTPEWIWYPGDFEIYHHLLLNTRREERYHQWPAFWRLDDCYHNVRFRKEVLCDHPEEITVYAHGVGHAWVDGIKYPFGKPIPLTSGSHKLEISVARTDGLPCIFVDGVQCASNSTWEANDYSIDWLPAGCNGLYRNKEDDPKVFFFQYEEIQPVSIEQRENGLLYDYGKETFAQLAFENIQAAGDIHLNYGESIEEALDTEHSILIDTVPAGNDSYRCPARAFRYLFVQGAEKGQFELTASYEYLPLEQKGTFTCSNDQINRIWEMAEYTLHLNSREFFLDGIKRDRWVWSGDAYQSYLINNYIYFDPEITKRTIIALRGKDPIVRHINTIMDYSFYWVMSIYDYYQTTRDIDFVAFIYPRMKSMMEYCISRTDEDGFIRGREGDWVFIDWAEIDKTGAVCAEQMLYAESLKAAWACGELLGAGEERYLASYKQLKSRIDECFWDEELGAYIDSFESGKRNVTRHANIFALLWEFADNEQRESIITNVLLNDEVPRISTPYFKFYELEVMCRIGRLDYVSAQIQSYWGGMIQLDATTFWEEYNPDITGPERLGMYGDRYGKSLCHAWGASPIYLLGRYYFGVYPTSAGYETFAIEPQHGGLEWLKGTIPVNGGTVTVALTQEVLEVISDRAGGTVRMNGLEYPLLKDIPFNLTLK</sequence>
<dbReference type="Pfam" id="PF17389">
    <property type="entry name" value="Bac_rhamnosid6H"/>
    <property type="match status" value="1"/>
</dbReference>
<dbReference type="SUPFAM" id="SSF48208">
    <property type="entry name" value="Six-hairpin glycosidases"/>
    <property type="match status" value="1"/>
</dbReference>
<protein>
    <submittedName>
        <fullName evidence="3">Alpha-L-rhamnosidase</fullName>
    </submittedName>
</protein>
<evidence type="ECO:0000313" key="4">
    <source>
        <dbReference type="Proteomes" id="UP000198855"/>
    </source>
</evidence>
<evidence type="ECO:0000259" key="2">
    <source>
        <dbReference type="Pfam" id="PF21209"/>
    </source>
</evidence>
<accession>A0A1I2BC08</accession>
<gene>
    <name evidence="3" type="ORF">SAMN05216378_3430</name>
</gene>
<dbReference type="Gene3D" id="2.60.120.260">
    <property type="entry name" value="Galactose-binding domain-like"/>
    <property type="match status" value="2"/>
</dbReference>
<evidence type="ECO:0000313" key="3">
    <source>
        <dbReference type="EMBL" id="SFE52833.1"/>
    </source>
</evidence>
<dbReference type="Pfam" id="PF21209">
    <property type="entry name" value="Bac_rhamnosid-like_N"/>
    <property type="match status" value="1"/>
</dbReference>
<dbReference type="InterPro" id="IPR048932">
    <property type="entry name" value="Rhamnosid-like_N_bacteroidetes"/>
</dbReference>
<feature type="domain" description="Alpha-L-rhamnosidase six-hairpin glycosidase" evidence="1">
    <location>
        <begin position="250"/>
        <end position="579"/>
    </location>
</feature>
<dbReference type="InterPro" id="IPR012341">
    <property type="entry name" value="6hp_glycosidase-like_sf"/>
</dbReference>
<evidence type="ECO:0000259" key="1">
    <source>
        <dbReference type="Pfam" id="PF17389"/>
    </source>
</evidence>
<proteinExistence type="predicted"/>
<dbReference type="PANTHER" id="PTHR34987">
    <property type="entry name" value="C, PUTATIVE (AFU_ORTHOLOGUE AFUA_3G02880)-RELATED"/>
    <property type="match status" value="1"/>
</dbReference>
<dbReference type="EMBL" id="FOMT01000003">
    <property type="protein sequence ID" value="SFE52833.1"/>
    <property type="molecule type" value="Genomic_DNA"/>
</dbReference>
<dbReference type="RefSeq" id="WP_091187292.1">
    <property type="nucleotide sequence ID" value="NZ_FOMT01000003.1"/>
</dbReference>
<dbReference type="GO" id="GO:0005975">
    <property type="term" value="P:carbohydrate metabolic process"/>
    <property type="evidence" value="ECO:0007669"/>
    <property type="project" value="InterPro"/>
</dbReference>
<dbReference type="InterPro" id="IPR035396">
    <property type="entry name" value="Bac_rhamnosid6H"/>
</dbReference>
<reference evidence="4" key="1">
    <citation type="submission" date="2016-10" db="EMBL/GenBank/DDBJ databases">
        <authorList>
            <person name="Varghese N."/>
            <person name="Submissions S."/>
        </authorList>
    </citation>
    <scope>NUCLEOTIDE SEQUENCE [LARGE SCALE GENOMIC DNA]</scope>
    <source>
        <strain evidence="4">CGMCC 1.10784</strain>
    </source>
</reference>
<feature type="domain" description="Alpha-rhamnosidase-like N-terminal" evidence="2">
    <location>
        <begin position="46"/>
        <end position="213"/>
    </location>
</feature>
<keyword evidence="4" id="KW-1185">Reference proteome</keyword>
<dbReference type="PANTHER" id="PTHR34987:SF6">
    <property type="entry name" value="ALPHA-L-RHAMNOSIDASE SIX-HAIRPIN GLYCOSIDASE DOMAIN-CONTAINING PROTEIN"/>
    <property type="match status" value="1"/>
</dbReference>